<dbReference type="RefSeq" id="WP_215233893.1">
    <property type="nucleotide sequence ID" value="NZ_CAJRAU010000003.1"/>
</dbReference>
<name>A0ABM8UQL5_9BACT</name>
<feature type="transmembrane region" description="Helical" evidence="1">
    <location>
        <begin position="197"/>
        <end position="213"/>
    </location>
</feature>
<sequence length="474" mass="54645">MNRFYRKYRTVGNWINIGLMIAVLVPLLALAYYNHPSAADDYCYIDTVFKIGWFEAMKLYYTTWTGRYSGIFLNHSNPLLFHSITGFKVLPVVLIAATIFALYSLFRHLTPTLSRVAHLGFAGVVFFLFVLKMASLAEAFYWMAAFVTYSVPNMLTLFWIVMVLRWYRQDTQSAKFLVGFLAGFLVFAVIGASEQNMLTMVLLVGAWWVYRLIYYRKVDAFMVSMLVITGISCYLLLGSPGNQARMGGNPLGGNIPFSTISTLKKLAVLGFDWVFRTPLIFFTAVWLVVMSRLSDGARNYFSIPVWYAVLLFIGVLSAQLFPSYYGVGIEPTHRVVNSAYFFFLIGWFYIWGVIFHYFKQKRFGFFQFTVARFVGLYIILLASVALSFYRSPNVRLVYTDWLKGKAAAYDKEMYQRYALMKNSTEEVTYLPPIYSKAFSIYVEDDITANQEHWWNKCMAGYYGKKAIIMSEKNE</sequence>
<protein>
    <recommendedName>
        <fullName evidence="4">4-amino-4-deoxy-L-arabinose transferase</fullName>
    </recommendedName>
</protein>
<feature type="transmembrane region" description="Helical" evidence="1">
    <location>
        <begin position="140"/>
        <end position="162"/>
    </location>
</feature>
<feature type="transmembrane region" description="Helical" evidence="1">
    <location>
        <begin position="370"/>
        <end position="389"/>
    </location>
</feature>
<feature type="transmembrane region" description="Helical" evidence="1">
    <location>
        <begin position="273"/>
        <end position="293"/>
    </location>
</feature>
<evidence type="ECO:0008006" key="4">
    <source>
        <dbReference type="Google" id="ProtNLM"/>
    </source>
</evidence>
<proteinExistence type="predicted"/>
<feature type="transmembrane region" description="Helical" evidence="1">
    <location>
        <begin position="174"/>
        <end position="191"/>
    </location>
</feature>
<gene>
    <name evidence="2" type="ORF">DYBT9623_02546</name>
</gene>
<reference evidence="2 3" key="1">
    <citation type="submission" date="2021-04" db="EMBL/GenBank/DDBJ databases">
        <authorList>
            <person name="Rodrigo-Torres L."/>
            <person name="Arahal R. D."/>
            <person name="Lucena T."/>
        </authorList>
    </citation>
    <scope>NUCLEOTIDE SEQUENCE [LARGE SCALE GENOMIC DNA]</scope>
    <source>
        <strain evidence="2 3">CECT 9623</strain>
    </source>
</reference>
<feature type="transmembrane region" description="Helical" evidence="1">
    <location>
        <begin position="305"/>
        <end position="327"/>
    </location>
</feature>
<keyword evidence="1" id="KW-1133">Transmembrane helix</keyword>
<feature type="transmembrane region" description="Helical" evidence="1">
    <location>
        <begin position="79"/>
        <end position="104"/>
    </location>
</feature>
<keyword evidence="1" id="KW-0812">Transmembrane</keyword>
<feature type="transmembrane region" description="Helical" evidence="1">
    <location>
        <begin position="116"/>
        <end position="134"/>
    </location>
</feature>
<keyword evidence="1" id="KW-0472">Membrane</keyword>
<organism evidence="2 3">
    <name type="scientific">Dyadobacter linearis</name>
    <dbReference type="NCBI Taxonomy" id="2823330"/>
    <lineage>
        <taxon>Bacteria</taxon>
        <taxon>Pseudomonadati</taxon>
        <taxon>Bacteroidota</taxon>
        <taxon>Cytophagia</taxon>
        <taxon>Cytophagales</taxon>
        <taxon>Spirosomataceae</taxon>
        <taxon>Dyadobacter</taxon>
    </lineage>
</organism>
<comment type="caution">
    <text evidence="2">The sequence shown here is derived from an EMBL/GenBank/DDBJ whole genome shotgun (WGS) entry which is preliminary data.</text>
</comment>
<dbReference type="EMBL" id="CAJRAU010000003">
    <property type="protein sequence ID" value="CAG5069809.1"/>
    <property type="molecule type" value="Genomic_DNA"/>
</dbReference>
<evidence type="ECO:0000313" key="2">
    <source>
        <dbReference type="EMBL" id="CAG5069809.1"/>
    </source>
</evidence>
<feature type="transmembrane region" description="Helical" evidence="1">
    <location>
        <begin position="339"/>
        <end position="358"/>
    </location>
</feature>
<feature type="transmembrane region" description="Helical" evidence="1">
    <location>
        <begin position="220"/>
        <end position="237"/>
    </location>
</feature>
<dbReference type="InterPro" id="IPR045691">
    <property type="entry name" value="DUF6056"/>
</dbReference>
<dbReference type="Pfam" id="PF19528">
    <property type="entry name" value="DUF6056"/>
    <property type="match status" value="1"/>
</dbReference>
<accession>A0ABM8UQL5</accession>
<dbReference type="Proteomes" id="UP000679725">
    <property type="component" value="Unassembled WGS sequence"/>
</dbReference>
<keyword evidence="3" id="KW-1185">Reference proteome</keyword>
<evidence type="ECO:0000256" key="1">
    <source>
        <dbReference type="SAM" id="Phobius"/>
    </source>
</evidence>
<evidence type="ECO:0000313" key="3">
    <source>
        <dbReference type="Proteomes" id="UP000679725"/>
    </source>
</evidence>
<feature type="transmembrane region" description="Helical" evidence="1">
    <location>
        <begin position="12"/>
        <end position="33"/>
    </location>
</feature>